<evidence type="ECO:0000259" key="1">
    <source>
        <dbReference type="PROSITE" id="PS51186"/>
    </source>
</evidence>
<dbReference type="PROSITE" id="PS51186">
    <property type="entry name" value="GNAT"/>
    <property type="match status" value="1"/>
</dbReference>
<comment type="caution">
    <text evidence="2">The sequence shown here is derived from an EMBL/GenBank/DDBJ whole genome shotgun (WGS) entry which is preliminary data.</text>
</comment>
<dbReference type="InterPro" id="IPR000182">
    <property type="entry name" value="GNAT_dom"/>
</dbReference>
<protein>
    <submittedName>
        <fullName evidence="2">GNAT family N-acetyltransferase</fullName>
    </submittedName>
</protein>
<dbReference type="SUPFAM" id="SSF55729">
    <property type="entry name" value="Acyl-CoA N-acyltransferases (Nat)"/>
    <property type="match status" value="1"/>
</dbReference>
<dbReference type="Pfam" id="PF00583">
    <property type="entry name" value="Acetyltransf_1"/>
    <property type="match status" value="1"/>
</dbReference>
<dbReference type="Gene3D" id="3.40.630.30">
    <property type="match status" value="1"/>
</dbReference>
<reference evidence="2" key="1">
    <citation type="submission" date="2021-10" db="EMBL/GenBank/DDBJ databases">
        <title>Anaerobic single-cell dispensing facilitates the cultivation of human gut bacteria.</title>
        <authorList>
            <person name="Afrizal A."/>
        </authorList>
    </citation>
    <scope>NUCLEOTIDE SEQUENCE</scope>
    <source>
        <strain evidence="2">CLA-AA-H272</strain>
    </source>
</reference>
<dbReference type="GO" id="GO:0016747">
    <property type="term" value="F:acyltransferase activity, transferring groups other than amino-acyl groups"/>
    <property type="evidence" value="ECO:0007669"/>
    <property type="project" value="InterPro"/>
</dbReference>
<dbReference type="Proteomes" id="UP001199319">
    <property type="component" value="Unassembled WGS sequence"/>
</dbReference>
<accession>A0AAE3AC62</accession>
<dbReference type="InterPro" id="IPR016181">
    <property type="entry name" value="Acyl_CoA_acyltransferase"/>
</dbReference>
<feature type="domain" description="N-acetyltransferase" evidence="1">
    <location>
        <begin position="10"/>
        <end position="160"/>
    </location>
</feature>
<proteinExistence type="predicted"/>
<sequence length="160" mass="18401">MEISEFSKTYQVRRLGRDDVDAIYELCRENRIFYRYHEPFVTKESILDDMEALPPGKSREDKYYVGFFDGGSLAAIMDLILGYPEKSIAFIGLFMTDVRYQHRGVGSQIVSGLAAYLSSCGCEKIRLGVDKGNPQSHAFWTKNRFQTIGEARYIVMEREI</sequence>
<name>A0AAE3AC62_9FIRM</name>
<evidence type="ECO:0000313" key="3">
    <source>
        <dbReference type="Proteomes" id="UP001199319"/>
    </source>
</evidence>
<keyword evidence="3" id="KW-1185">Reference proteome</keyword>
<organism evidence="2 3">
    <name type="scientific">Brotocaccenecus cirricatena</name>
    <dbReference type="NCBI Taxonomy" id="3064195"/>
    <lineage>
        <taxon>Bacteria</taxon>
        <taxon>Bacillati</taxon>
        <taxon>Bacillota</taxon>
        <taxon>Clostridia</taxon>
        <taxon>Eubacteriales</taxon>
        <taxon>Oscillospiraceae</taxon>
        <taxon>Brotocaccenecus</taxon>
    </lineage>
</organism>
<dbReference type="CDD" id="cd04301">
    <property type="entry name" value="NAT_SF"/>
    <property type="match status" value="1"/>
</dbReference>
<dbReference type="EMBL" id="JAJEPW010000029">
    <property type="protein sequence ID" value="MCC2129872.1"/>
    <property type="molecule type" value="Genomic_DNA"/>
</dbReference>
<evidence type="ECO:0000313" key="2">
    <source>
        <dbReference type="EMBL" id="MCC2129872.1"/>
    </source>
</evidence>
<dbReference type="AlphaFoldDB" id="A0AAE3AC62"/>
<gene>
    <name evidence="2" type="ORF">LKD37_10130</name>
</gene>
<dbReference type="RefSeq" id="WP_302929113.1">
    <property type="nucleotide sequence ID" value="NZ_JAJEPW010000029.1"/>
</dbReference>